<dbReference type="InterPro" id="IPR010998">
    <property type="entry name" value="Integrase_recombinase_N"/>
</dbReference>
<gene>
    <name evidence="2" type="ORF">BINO364_LOCUS1423</name>
</gene>
<dbReference type="SUPFAM" id="SSF47823">
    <property type="entry name" value="lambda integrase-like, N-terminal domain"/>
    <property type="match status" value="1"/>
</dbReference>
<evidence type="ECO:0000256" key="1">
    <source>
        <dbReference type="ARBA" id="ARBA00023125"/>
    </source>
</evidence>
<evidence type="ECO:0000313" key="2">
    <source>
        <dbReference type="EMBL" id="CAH0714363.1"/>
    </source>
</evidence>
<evidence type="ECO:0008006" key="4">
    <source>
        <dbReference type="Google" id="ProtNLM"/>
    </source>
</evidence>
<dbReference type="PANTHER" id="PTHR33050:SF7">
    <property type="entry name" value="RIBONUCLEASE H"/>
    <property type="match status" value="1"/>
</dbReference>
<dbReference type="GO" id="GO:0003677">
    <property type="term" value="F:DNA binding"/>
    <property type="evidence" value="ECO:0007669"/>
    <property type="project" value="UniProtKB-KW"/>
</dbReference>
<evidence type="ECO:0000313" key="3">
    <source>
        <dbReference type="Proteomes" id="UP000838878"/>
    </source>
</evidence>
<accession>A0A8J9U5Q0</accession>
<dbReference type="InterPro" id="IPR052055">
    <property type="entry name" value="Hepadnavirus_pol/RT"/>
</dbReference>
<keyword evidence="3" id="KW-1185">Reference proteome</keyword>
<keyword evidence="1" id="KW-0238">DNA-binding</keyword>
<name>A0A8J9U5Q0_9NEOP</name>
<organism evidence="2 3">
    <name type="scientific">Brenthis ino</name>
    <name type="common">lesser marbled fritillary</name>
    <dbReference type="NCBI Taxonomy" id="405034"/>
    <lineage>
        <taxon>Eukaryota</taxon>
        <taxon>Metazoa</taxon>
        <taxon>Ecdysozoa</taxon>
        <taxon>Arthropoda</taxon>
        <taxon>Hexapoda</taxon>
        <taxon>Insecta</taxon>
        <taxon>Pterygota</taxon>
        <taxon>Neoptera</taxon>
        <taxon>Endopterygota</taxon>
        <taxon>Lepidoptera</taxon>
        <taxon>Glossata</taxon>
        <taxon>Ditrysia</taxon>
        <taxon>Papilionoidea</taxon>
        <taxon>Nymphalidae</taxon>
        <taxon>Heliconiinae</taxon>
        <taxon>Argynnini</taxon>
        <taxon>Brenthis</taxon>
    </lineage>
</organism>
<feature type="non-terminal residue" evidence="2">
    <location>
        <position position="567"/>
    </location>
</feature>
<dbReference type="AlphaFoldDB" id="A0A8J9U5Q0"/>
<proteinExistence type="predicted"/>
<dbReference type="Proteomes" id="UP000838878">
    <property type="component" value="Chromosome 1"/>
</dbReference>
<dbReference type="OrthoDB" id="7477527at2759"/>
<dbReference type="EMBL" id="OV170221">
    <property type="protein sequence ID" value="CAH0714363.1"/>
    <property type="molecule type" value="Genomic_DNA"/>
</dbReference>
<dbReference type="Gene3D" id="1.10.150.130">
    <property type="match status" value="1"/>
</dbReference>
<dbReference type="PANTHER" id="PTHR33050">
    <property type="entry name" value="REVERSE TRANSCRIPTASE DOMAIN-CONTAINING PROTEIN"/>
    <property type="match status" value="1"/>
</dbReference>
<reference evidence="2" key="1">
    <citation type="submission" date="2021-12" db="EMBL/GenBank/DDBJ databases">
        <authorList>
            <person name="Martin H S."/>
        </authorList>
    </citation>
    <scope>NUCLEOTIDE SEQUENCE</scope>
</reference>
<sequence length="567" mass="63546">MGALIKYFQDLPSLRKRREVLVHLRLRNLDPVVTIKPVAPQHRLHYNIEPLNIRIGRMLLCNPMRLITIFQLMLEISGFFDPNTSHNHLPRVHKPRVTLGNHLINTAHQTNTLASKEEGKVVVLKTLKELGWIVNTSKCNPSPPEVVGVFRSSMGYLEQQEKPATEENSGFTNYYSEISHTTTSDASGSSRSSRDHEFCLSSCPTGSIKLPLSPETLHIYASKQCQGENSATNTSNEKTQVVEAELRQVVSPSPSTFDPLLNDRRCRDRLGSRIKRVTDTGRMVERGIQNSLESKRDVEHIEVSSPIRSSSKPFIVATLVRQQVDRFDIRLVAHHIPGKLNGVADRLSRKSIIPEWHLLPALTQVVFQKWGVPDVDLFASSCSKLRQSGSNGSSSVETQCVRLGMEVQTSVDISVSELNSKSSYASQSSGRYISNSSTEVAAGVLESGFKSSSYSTPIQNLPTRVEIDRSVDGPSSAKSRRADSRSLEMWGWSEAVESWSTQQKALLMAGWRKSTLNTYKPAWERWVKWCQSSDISPINPVGADLAQYLADLHFKHRLSYKTIYIYS</sequence>
<protein>
    <recommendedName>
        <fullName evidence="4">Core-binding (CB) domain-containing protein</fullName>
    </recommendedName>
</protein>